<feature type="compositionally biased region" description="Polar residues" evidence="2">
    <location>
        <begin position="9"/>
        <end position="24"/>
    </location>
</feature>
<evidence type="ECO:0000313" key="4">
    <source>
        <dbReference type="Proteomes" id="UP001497472"/>
    </source>
</evidence>
<feature type="region of interest" description="Disordered" evidence="2">
    <location>
        <begin position="1070"/>
        <end position="1113"/>
    </location>
</feature>
<dbReference type="EMBL" id="CAVLEF010000003">
    <property type="protein sequence ID" value="CAK1542712.1"/>
    <property type="molecule type" value="Genomic_DNA"/>
</dbReference>
<dbReference type="AlphaFoldDB" id="A0AAV1J255"/>
<comment type="caution">
    <text evidence="3">The sequence shown here is derived from an EMBL/GenBank/DDBJ whole genome shotgun (WGS) entry which is preliminary data.</text>
</comment>
<dbReference type="PROSITE" id="PS50896">
    <property type="entry name" value="LISH"/>
    <property type="match status" value="1"/>
</dbReference>
<dbReference type="InterPro" id="IPR006594">
    <property type="entry name" value="LisH"/>
</dbReference>
<sequence>MENVETEHSNPLQNNPDTKSPESSDNFQKFIYELFEKNGILNDLRAYLRGHIVNVLKCANSGGIIRCQKHFTQRLELTYQAINILIAEYLLKMEFNYTLSVFVSEIPLANMIFEFNKTLLSNIESSDLSFRENDIWSVLNCLGLRCDSEHACKIIEMYKSDRLPLLLCLFKCMPMYSKESIFAEKDNTSEENLTSDKSTDTLDENYKRSSERRLRRCKHYALCVTCQNRMLRLKEKNRKRKTRFLQMFEQLKSVYESELEMIKEEQDNKIKKSIANHALLLQKHREELEESYRDRESELQRNIDEKKKFLWNLAKSLRQQHDHMTKAMDDVKSETERLSAKEINLKTQIQEAENLLKKRGEDMRKQISDELRILEQHLYTMKKERDSINIEKEQLGKLKENSSKSEFDTDNVKREYDLLKNELQVLKQFVESTNMSTKCLADKETITESFANNLLNNENIFPTRMNKVNNDLKQKNVNFSLSNDEICRDYQRPSPSSQSSDDRECCDHNCNSSQFEMQRLRAENHRLNVLARQQSDHIATLANERTHLHSEFTFARPQTAPSLLQQLSRSNQGANNAFVSSVGGGEQLNTFPEARPRVLIPTDALPFIGVLRDRHSDNRRQLINQWRSLRRRVAPQVATSSRLIYKDKSPRNDEVTQNNNRPFSFEQDNKIQDKVPTCSCEPKLAHNKDVNKKREKSPKSVLREAKEKLRNNHITKELPPISREKSPNTTLREAKLRLRKLEIEAEAVERSYQDFRRRQREEKLNELIDSTDDAAKKLDINRRKSLEKIDNSYKIDEKLNIRHNQNSVQQDFDKYLKEYQTNFHIPPYKNKNAISEIIKPIPVAYSEVEDNVRHVNYLETPMTEFRKLYHTRKAGEKKKPKYTMNIVEEYNSTDKQELDDGTVESNKENELKILKDNINKIYNLTPNMTSSVITPRSDESAKENSILENISENIVKNVTPDNLLRVDLENTCETNSIKVNSENDVLVVVESSLNTQDISDSDVEEKTKISTQMTILVSPKDTSEIKSVMKSPRCEKLTENDLLDAIFHSKGNKDVSSIDMQLELSKISSLDKDGDNEYPDDFSADVDNYNSRSDEEHSPISLAKDSEHNFWDS</sequence>
<keyword evidence="1" id="KW-0175">Coiled coil</keyword>
<reference evidence="3 4" key="1">
    <citation type="submission" date="2023-11" db="EMBL/GenBank/DDBJ databases">
        <authorList>
            <person name="Okamura Y."/>
        </authorList>
    </citation>
    <scope>NUCLEOTIDE SEQUENCE [LARGE SCALE GENOMIC DNA]</scope>
</reference>
<feature type="compositionally biased region" description="Basic and acidic residues" evidence="2">
    <location>
        <begin position="1092"/>
        <end position="1113"/>
    </location>
</feature>
<evidence type="ECO:0000256" key="2">
    <source>
        <dbReference type="SAM" id="MobiDB-lite"/>
    </source>
</evidence>
<evidence type="ECO:0008006" key="5">
    <source>
        <dbReference type="Google" id="ProtNLM"/>
    </source>
</evidence>
<keyword evidence="4" id="KW-1185">Reference proteome</keyword>
<evidence type="ECO:0000313" key="3">
    <source>
        <dbReference type="EMBL" id="CAK1542712.1"/>
    </source>
</evidence>
<accession>A0AAV1J255</accession>
<dbReference type="Pfam" id="PF16045">
    <property type="entry name" value="LisH_2"/>
    <property type="match status" value="1"/>
</dbReference>
<feature type="region of interest" description="Disordered" evidence="2">
    <location>
        <begin position="1"/>
        <end position="24"/>
    </location>
</feature>
<name>A0AAV1J255_9NEOP</name>
<gene>
    <name evidence="3" type="ORF">LNINA_LOCUS2574</name>
</gene>
<feature type="coiled-coil region" evidence="1">
    <location>
        <begin position="245"/>
        <end position="401"/>
    </location>
</feature>
<proteinExistence type="predicted"/>
<protein>
    <recommendedName>
        <fullName evidence="5">LisH domain-containing protein</fullName>
    </recommendedName>
</protein>
<feature type="coiled-coil region" evidence="1">
    <location>
        <begin position="731"/>
        <end position="758"/>
    </location>
</feature>
<organism evidence="3 4">
    <name type="scientific">Leptosia nina</name>
    <dbReference type="NCBI Taxonomy" id="320188"/>
    <lineage>
        <taxon>Eukaryota</taxon>
        <taxon>Metazoa</taxon>
        <taxon>Ecdysozoa</taxon>
        <taxon>Arthropoda</taxon>
        <taxon>Hexapoda</taxon>
        <taxon>Insecta</taxon>
        <taxon>Pterygota</taxon>
        <taxon>Neoptera</taxon>
        <taxon>Endopterygota</taxon>
        <taxon>Lepidoptera</taxon>
        <taxon>Glossata</taxon>
        <taxon>Ditrysia</taxon>
        <taxon>Papilionoidea</taxon>
        <taxon>Pieridae</taxon>
        <taxon>Pierinae</taxon>
        <taxon>Leptosia</taxon>
    </lineage>
</organism>
<dbReference type="Proteomes" id="UP001497472">
    <property type="component" value="Unassembled WGS sequence"/>
</dbReference>
<evidence type="ECO:0000256" key="1">
    <source>
        <dbReference type="SAM" id="Coils"/>
    </source>
</evidence>